<dbReference type="PROSITE" id="PS50110">
    <property type="entry name" value="RESPONSE_REGULATORY"/>
    <property type="match status" value="1"/>
</dbReference>
<sequence>MAASLYIVEDDEIYAQFLKANFKNEYEVHTFITAEDCFEAIKGHTPDVMILDYNLPGMSGIELYEQLKSLYSRTKFIMLSSIDDGTQVLEFIKKGVNDYVV</sequence>
<dbReference type="Pfam" id="PF00072">
    <property type="entry name" value="Response_reg"/>
    <property type="match status" value="1"/>
</dbReference>
<reference evidence="3" key="1">
    <citation type="submission" date="2018-06" db="EMBL/GenBank/DDBJ databases">
        <authorList>
            <person name="Zhirakovskaya E."/>
        </authorList>
    </citation>
    <scope>NUCLEOTIDE SEQUENCE</scope>
</reference>
<protein>
    <recommendedName>
        <fullName evidence="2">Response regulatory domain-containing protein</fullName>
    </recommendedName>
</protein>
<dbReference type="SUPFAM" id="SSF52172">
    <property type="entry name" value="CheY-like"/>
    <property type="match status" value="1"/>
</dbReference>
<evidence type="ECO:0000313" key="3">
    <source>
        <dbReference type="EMBL" id="VAW26349.1"/>
    </source>
</evidence>
<proteinExistence type="predicted"/>
<evidence type="ECO:0000256" key="1">
    <source>
        <dbReference type="ARBA" id="ARBA00022553"/>
    </source>
</evidence>
<dbReference type="PANTHER" id="PTHR44591:SF3">
    <property type="entry name" value="RESPONSE REGULATORY DOMAIN-CONTAINING PROTEIN"/>
    <property type="match status" value="1"/>
</dbReference>
<dbReference type="Gene3D" id="3.40.50.2300">
    <property type="match status" value="1"/>
</dbReference>
<feature type="non-terminal residue" evidence="3">
    <location>
        <position position="101"/>
    </location>
</feature>
<dbReference type="InterPro" id="IPR011006">
    <property type="entry name" value="CheY-like_superfamily"/>
</dbReference>
<feature type="domain" description="Response regulatory" evidence="2">
    <location>
        <begin position="4"/>
        <end position="101"/>
    </location>
</feature>
<dbReference type="InterPro" id="IPR001789">
    <property type="entry name" value="Sig_transdc_resp-reg_receiver"/>
</dbReference>
<organism evidence="3">
    <name type="scientific">hydrothermal vent metagenome</name>
    <dbReference type="NCBI Taxonomy" id="652676"/>
    <lineage>
        <taxon>unclassified sequences</taxon>
        <taxon>metagenomes</taxon>
        <taxon>ecological metagenomes</taxon>
    </lineage>
</organism>
<dbReference type="PANTHER" id="PTHR44591">
    <property type="entry name" value="STRESS RESPONSE REGULATOR PROTEIN 1"/>
    <property type="match status" value="1"/>
</dbReference>
<dbReference type="SMART" id="SM00448">
    <property type="entry name" value="REC"/>
    <property type="match status" value="1"/>
</dbReference>
<dbReference type="AlphaFoldDB" id="A0A3B0UP32"/>
<dbReference type="GO" id="GO:0000160">
    <property type="term" value="P:phosphorelay signal transduction system"/>
    <property type="evidence" value="ECO:0007669"/>
    <property type="project" value="InterPro"/>
</dbReference>
<dbReference type="InterPro" id="IPR050595">
    <property type="entry name" value="Bact_response_regulator"/>
</dbReference>
<accession>A0A3B0UP32</accession>
<dbReference type="EMBL" id="UOES01000087">
    <property type="protein sequence ID" value="VAW26349.1"/>
    <property type="molecule type" value="Genomic_DNA"/>
</dbReference>
<evidence type="ECO:0000259" key="2">
    <source>
        <dbReference type="PROSITE" id="PS50110"/>
    </source>
</evidence>
<dbReference type="CDD" id="cd00156">
    <property type="entry name" value="REC"/>
    <property type="match status" value="1"/>
</dbReference>
<keyword evidence="1" id="KW-0597">Phosphoprotein</keyword>
<gene>
    <name evidence="3" type="ORF">MNBD_BACTEROID06-930</name>
</gene>
<name>A0A3B0UP32_9ZZZZ</name>